<evidence type="ECO:0000313" key="1">
    <source>
        <dbReference type="EMBL" id="MDQ0304500.1"/>
    </source>
</evidence>
<evidence type="ECO:0008006" key="3">
    <source>
        <dbReference type="Google" id="ProtNLM"/>
    </source>
</evidence>
<name>A0ABU0BFA9_9HYPH</name>
<dbReference type="Gene3D" id="2.40.10.10">
    <property type="entry name" value="Trypsin-like serine proteases"/>
    <property type="match status" value="2"/>
</dbReference>
<dbReference type="Proteomes" id="UP001224682">
    <property type="component" value="Unassembled WGS sequence"/>
</dbReference>
<sequence>MSPADQIDTISAAALVEPAPATAGPAKDDARILADWTGLDARDFSIAYSSVRARNSSLPKINVAVTEPIADPDSTTERMRLILALCRAAQKAGMLGELCQAVAGIEEDVRKRRTEEIRWILERVGYGGRLQGVTNLGKGMGSPFIFYKLAKIFEATAYCADAAGRVIGTAFLVRRDMVLTSAHVALQAETNEGVVNYPPKLRNGLQVIFPATPGGVQRASLESKALLAHAAPCITANGKLDIAAANGGTELDFALLQLDRAIQGVDPVPIAGIKQPALRLLSYVIGYPGNANAAYDADLIVEHLPNAGRIVHNVNTIPGMSGSCVIGDAGVPVGLHEGDFPDLDAHGRQNKDAEGVPKVRNRAVLLHSISACLEARTPNPLKAGATQVGLALYQQSLVDRLGRRGTQFADAAVRDRWQRQFALVTAPGAAQPWIVHPWFNRSGARPGMERWMTAAAKAEATDDRVLLISGPEGSGKTFSIDILSALLDTPTRDLVRLDWVEGGAAFARIADFLPDGSAFSASGTRTRDGQVKYDTIPALVEMLARVGGRDRARDPGHHPLFFAVDAGNGAGAAAEFSEWVQLIAALAAQPWARVVMCGLPADLQERIVDTLDRDISTEQVRIEEVELEHAGVKDVAAFLRRHRRLDGTRFADPEALAQAFLSPGELHLACPPLTTANAALLSIALLRDLLPIPGTSAGGTAP</sequence>
<gene>
    <name evidence="1" type="ORF">J2S75_003545</name>
</gene>
<dbReference type="InterPro" id="IPR009003">
    <property type="entry name" value="Peptidase_S1_PA"/>
</dbReference>
<dbReference type="EMBL" id="JAUSUI010000008">
    <property type="protein sequence ID" value="MDQ0304500.1"/>
    <property type="molecule type" value="Genomic_DNA"/>
</dbReference>
<dbReference type="RefSeq" id="WP_307021763.1">
    <property type="nucleotide sequence ID" value="NZ_JAUSUI010000008.1"/>
</dbReference>
<dbReference type="Pfam" id="PF13365">
    <property type="entry name" value="Trypsin_2"/>
    <property type="match status" value="1"/>
</dbReference>
<protein>
    <recommendedName>
        <fullName evidence="3">Serine protease</fullName>
    </recommendedName>
</protein>
<dbReference type="InterPro" id="IPR043504">
    <property type="entry name" value="Peptidase_S1_PA_chymotrypsin"/>
</dbReference>
<keyword evidence="2" id="KW-1185">Reference proteome</keyword>
<dbReference type="SUPFAM" id="SSF50494">
    <property type="entry name" value="Trypsin-like serine proteases"/>
    <property type="match status" value="1"/>
</dbReference>
<proteinExistence type="predicted"/>
<reference evidence="1 2" key="1">
    <citation type="submission" date="2023-07" db="EMBL/GenBank/DDBJ databases">
        <title>Genomic Encyclopedia of Type Strains, Phase IV (KMG-IV): sequencing the most valuable type-strain genomes for metagenomic binning, comparative biology and taxonomic classification.</title>
        <authorList>
            <person name="Goeker M."/>
        </authorList>
    </citation>
    <scope>NUCLEOTIDE SEQUENCE [LARGE SCALE GENOMIC DNA]</scope>
    <source>
        <strain evidence="1 2">DSM 2457</strain>
    </source>
</reference>
<organism evidence="1 2">
    <name type="scientific">Ancylobacter polymorphus</name>
    <dbReference type="NCBI Taxonomy" id="223390"/>
    <lineage>
        <taxon>Bacteria</taxon>
        <taxon>Pseudomonadati</taxon>
        <taxon>Pseudomonadota</taxon>
        <taxon>Alphaproteobacteria</taxon>
        <taxon>Hyphomicrobiales</taxon>
        <taxon>Xanthobacteraceae</taxon>
        <taxon>Ancylobacter</taxon>
    </lineage>
</organism>
<comment type="caution">
    <text evidence="1">The sequence shown here is derived from an EMBL/GenBank/DDBJ whole genome shotgun (WGS) entry which is preliminary data.</text>
</comment>
<evidence type="ECO:0000313" key="2">
    <source>
        <dbReference type="Proteomes" id="UP001224682"/>
    </source>
</evidence>
<accession>A0ABU0BFA9</accession>